<dbReference type="AlphaFoldDB" id="A0A1I2EMA7"/>
<protein>
    <submittedName>
        <fullName evidence="1">Uncharacterized protein</fullName>
    </submittedName>
</protein>
<evidence type="ECO:0000313" key="2">
    <source>
        <dbReference type="Proteomes" id="UP000183129"/>
    </source>
</evidence>
<accession>A0A1I2EMA7</accession>
<organism evidence="1 2">
    <name type="scientific">Pedobacter antarcticus</name>
    <dbReference type="NCBI Taxonomy" id="34086"/>
    <lineage>
        <taxon>Bacteria</taxon>
        <taxon>Pseudomonadati</taxon>
        <taxon>Bacteroidota</taxon>
        <taxon>Sphingobacteriia</taxon>
        <taxon>Sphingobacteriales</taxon>
        <taxon>Sphingobacteriaceae</taxon>
        <taxon>Pedobacter</taxon>
    </lineage>
</organism>
<dbReference type="Proteomes" id="UP000183129">
    <property type="component" value="Unassembled WGS sequence"/>
</dbReference>
<gene>
    <name evidence="1" type="ORF">SAMN03003324_01896</name>
</gene>
<reference evidence="1 2" key="1">
    <citation type="submission" date="2016-10" db="EMBL/GenBank/DDBJ databases">
        <authorList>
            <person name="de Groot N.N."/>
        </authorList>
    </citation>
    <scope>NUCLEOTIDE SEQUENCE [LARGE SCALE GENOMIC DNA]</scope>
    <source>
        <strain evidence="1 2">ATCC 51969</strain>
    </source>
</reference>
<proteinExistence type="predicted"/>
<sequence>MERIHATIRLPILPDSFRFTIFGRVCGPAEAFTEHSIHKYGRTKIFHGKVKIKISKDGRSGSSTRIAPDGRD</sequence>
<dbReference type="STRING" id="34086.SAMN04488084_106104"/>
<name>A0A1I2EMA7_9SPHI</name>
<evidence type="ECO:0000313" key="1">
    <source>
        <dbReference type="EMBL" id="SFE94005.1"/>
    </source>
</evidence>
<dbReference type="EMBL" id="FONS01000003">
    <property type="protein sequence ID" value="SFE94005.1"/>
    <property type="molecule type" value="Genomic_DNA"/>
</dbReference>